<feature type="domain" description="ABC3 transporter permease C-terminal" evidence="8">
    <location>
        <begin position="291"/>
        <end position="403"/>
    </location>
</feature>
<evidence type="ECO:0000256" key="4">
    <source>
        <dbReference type="ARBA" id="ARBA00022989"/>
    </source>
</evidence>
<dbReference type="Pfam" id="PF02687">
    <property type="entry name" value="FtsX"/>
    <property type="match status" value="1"/>
</dbReference>
<dbReference type="GO" id="GO:0022857">
    <property type="term" value="F:transmembrane transporter activity"/>
    <property type="evidence" value="ECO:0007669"/>
    <property type="project" value="TreeGrafter"/>
</dbReference>
<comment type="similarity">
    <text evidence="6">Belongs to the ABC-4 integral membrane protein family.</text>
</comment>
<proteinExistence type="inferred from homology"/>
<dbReference type="InterPro" id="IPR050250">
    <property type="entry name" value="Macrolide_Exporter_MacB"/>
</dbReference>
<feature type="transmembrane region" description="Helical" evidence="7">
    <location>
        <begin position="335"/>
        <end position="361"/>
    </location>
</feature>
<comment type="subcellular location">
    <subcellularLocation>
        <location evidence="1">Cell membrane</location>
        <topology evidence="1">Multi-pass membrane protein</topology>
    </subcellularLocation>
</comment>
<evidence type="ECO:0000259" key="9">
    <source>
        <dbReference type="Pfam" id="PF12704"/>
    </source>
</evidence>
<keyword evidence="3 7" id="KW-0812">Transmembrane</keyword>
<evidence type="ECO:0000256" key="2">
    <source>
        <dbReference type="ARBA" id="ARBA00022475"/>
    </source>
</evidence>
<dbReference type="PANTHER" id="PTHR30572">
    <property type="entry name" value="MEMBRANE COMPONENT OF TRANSPORTER-RELATED"/>
    <property type="match status" value="1"/>
</dbReference>
<dbReference type="InterPro" id="IPR025857">
    <property type="entry name" value="MacB_PCD"/>
</dbReference>
<evidence type="ECO:0000256" key="5">
    <source>
        <dbReference type="ARBA" id="ARBA00023136"/>
    </source>
</evidence>
<gene>
    <name evidence="10" type="ORF">CEN89_116</name>
</gene>
<sequence length="410" mass="44670">MNVLEAFKSGIKSIWANKIRSFLTMLGMIIGVGSVITLISIGKGVYSDVTSIVQDMGTNLVFIVSGDISGMTQSTGGNYAANPANFIKSDILKKEDLATIKAMPEVEYFSAMNILSGFLAFENKNAYPMIVGVQPDAIYIIQNLTIDKGRFFTSDDDGKNYIILTPNQIEALFGDKNFNPIGKKIMVTKQEFEVLGTVKQKKQETNIISSDFDNMAFIPFETVNKISGSTQIMRIFCKIDGNYNVKDSAEKIKNKLLETHTKDEVSVLTQEDMLDMMSSILNIITMLITAIASISLIVGGVGIMNIMLVSVTERTREIGIRKAVGATNSEILKQFLLEAIVLTIIGGLIGVLVAFGAGLVFKRFTDISAIIDLPTIGLALGISVAIGIIFGLFPALRAARKDPVEALRYE</sequence>
<evidence type="ECO:0000256" key="6">
    <source>
        <dbReference type="ARBA" id="ARBA00038076"/>
    </source>
</evidence>
<dbReference type="PANTHER" id="PTHR30572:SF4">
    <property type="entry name" value="ABC TRANSPORTER PERMEASE YTRF"/>
    <property type="match status" value="1"/>
</dbReference>
<protein>
    <recommendedName>
        <fullName evidence="12">ABC transport system permease protein</fullName>
    </recommendedName>
</protein>
<evidence type="ECO:0000313" key="10">
    <source>
        <dbReference type="EMBL" id="TSC93333.1"/>
    </source>
</evidence>
<keyword evidence="2" id="KW-1003">Cell membrane</keyword>
<feature type="transmembrane region" description="Helical" evidence="7">
    <location>
        <begin position="283"/>
        <end position="311"/>
    </location>
</feature>
<evidence type="ECO:0000313" key="11">
    <source>
        <dbReference type="Proteomes" id="UP000315689"/>
    </source>
</evidence>
<feature type="transmembrane region" description="Helical" evidence="7">
    <location>
        <begin position="21"/>
        <end position="41"/>
    </location>
</feature>
<keyword evidence="4 7" id="KW-1133">Transmembrane helix</keyword>
<reference evidence="10 11" key="1">
    <citation type="submission" date="2017-07" db="EMBL/GenBank/DDBJ databases">
        <title>Mechanisms for carbon and nitrogen cycling indicate functional differentiation within the Candidate Phyla Radiation.</title>
        <authorList>
            <person name="Danczak R.E."/>
            <person name="Johnston M.D."/>
            <person name="Kenah C."/>
            <person name="Slattery M."/>
            <person name="Wrighton K.C."/>
            <person name="Wilkins M.J."/>
        </authorList>
    </citation>
    <scope>NUCLEOTIDE SEQUENCE [LARGE SCALE GENOMIC DNA]</scope>
    <source>
        <strain evidence="10">Licking1014_7</strain>
    </source>
</reference>
<dbReference type="AlphaFoldDB" id="A0A554LKD5"/>
<evidence type="ECO:0000256" key="7">
    <source>
        <dbReference type="SAM" id="Phobius"/>
    </source>
</evidence>
<feature type="transmembrane region" description="Helical" evidence="7">
    <location>
        <begin position="373"/>
        <end position="393"/>
    </location>
</feature>
<dbReference type="Proteomes" id="UP000315689">
    <property type="component" value="Unassembled WGS sequence"/>
</dbReference>
<dbReference type="InterPro" id="IPR003838">
    <property type="entry name" value="ABC3_permease_C"/>
</dbReference>
<dbReference type="EMBL" id="VMGK01000003">
    <property type="protein sequence ID" value="TSC93333.1"/>
    <property type="molecule type" value="Genomic_DNA"/>
</dbReference>
<feature type="domain" description="MacB-like periplasmic core" evidence="9">
    <location>
        <begin position="21"/>
        <end position="254"/>
    </location>
</feature>
<evidence type="ECO:0008006" key="12">
    <source>
        <dbReference type="Google" id="ProtNLM"/>
    </source>
</evidence>
<dbReference type="GO" id="GO:0005886">
    <property type="term" value="C:plasma membrane"/>
    <property type="evidence" value="ECO:0007669"/>
    <property type="project" value="UniProtKB-SubCell"/>
</dbReference>
<evidence type="ECO:0000256" key="3">
    <source>
        <dbReference type="ARBA" id="ARBA00022692"/>
    </source>
</evidence>
<name>A0A554LKD5_9BACT</name>
<evidence type="ECO:0000256" key="1">
    <source>
        <dbReference type="ARBA" id="ARBA00004651"/>
    </source>
</evidence>
<comment type="caution">
    <text evidence="10">The sequence shown here is derived from an EMBL/GenBank/DDBJ whole genome shotgun (WGS) entry which is preliminary data.</text>
</comment>
<organism evidence="10 11">
    <name type="scientific">Candidatus Berkelbacteria bacterium Licking1014_7</name>
    <dbReference type="NCBI Taxonomy" id="2017147"/>
    <lineage>
        <taxon>Bacteria</taxon>
        <taxon>Candidatus Berkelbacteria</taxon>
    </lineage>
</organism>
<accession>A0A554LKD5</accession>
<keyword evidence="5 7" id="KW-0472">Membrane</keyword>
<dbReference type="Pfam" id="PF12704">
    <property type="entry name" value="MacB_PCD"/>
    <property type="match status" value="1"/>
</dbReference>
<evidence type="ECO:0000259" key="8">
    <source>
        <dbReference type="Pfam" id="PF02687"/>
    </source>
</evidence>